<evidence type="ECO:0000313" key="2">
    <source>
        <dbReference type="EMBL" id="GMI08770.1"/>
    </source>
</evidence>
<dbReference type="Pfam" id="PF18318">
    <property type="entry name" value="Gln-synt_C-ter"/>
    <property type="match status" value="1"/>
</dbReference>
<accession>A0A9W7F9T7</accession>
<dbReference type="EMBL" id="BRXW01000129">
    <property type="protein sequence ID" value="GMI08770.1"/>
    <property type="molecule type" value="Genomic_DNA"/>
</dbReference>
<gene>
    <name evidence="2" type="ORF">TrLO_g11212</name>
</gene>
<feature type="domain" description="Glutamine synthetase C-terminal" evidence="1">
    <location>
        <begin position="50"/>
        <end position="110"/>
    </location>
</feature>
<keyword evidence="3" id="KW-1185">Reference proteome</keyword>
<reference evidence="3" key="1">
    <citation type="journal article" date="2023" name="Commun. Biol.">
        <title>Genome analysis of Parmales, the sister group of diatoms, reveals the evolutionary specialization of diatoms from phago-mixotrophs to photoautotrophs.</title>
        <authorList>
            <person name="Ban H."/>
            <person name="Sato S."/>
            <person name="Yoshikawa S."/>
            <person name="Yamada K."/>
            <person name="Nakamura Y."/>
            <person name="Ichinomiya M."/>
            <person name="Sato N."/>
            <person name="Blanc-Mathieu R."/>
            <person name="Endo H."/>
            <person name="Kuwata A."/>
            <person name="Ogata H."/>
        </authorList>
    </citation>
    <scope>NUCLEOTIDE SEQUENCE [LARGE SCALE GENOMIC DNA]</scope>
    <source>
        <strain evidence="3">NIES 3700</strain>
    </source>
</reference>
<evidence type="ECO:0000259" key="1">
    <source>
        <dbReference type="Pfam" id="PF18318"/>
    </source>
</evidence>
<sequence>MTVSFIPPTFLVLEARSEATSWDYGNFARYTAALVVPFADAIEGGADPLKVAQDALADSWKVIFNGDNYDEANQEMLTKNGLWRIDSTVEANHRMVDPKNIALFSEMGVL</sequence>
<dbReference type="OrthoDB" id="415358at2759"/>
<organism evidence="2 3">
    <name type="scientific">Triparma laevis f. longispina</name>
    <dbReference type="NCBI Taxonomy" id="1714387"/>
    <lineage>
        <taxon>Eukaryota</taxon>
        <taxon>Sar</taxon>
        <taxon>Stramenopiles</taxon>
        <taxon>Ochrophyta</taxon>
        <taxon>Bolidophyceae</taxon>
        <taxon>Parmales</taxon>
        <taxon>Triparmaceae</taxon>
        <taxon>Triparma</taxon>
    </lineage>
</organism>
<dbReference type="InterPro" id="IPR040577">
    <property type="entry name" value="Gln-synt_C"/>
</dbReference>
<evidence type="ECO:0000313" key="3">
    <source>
        <dbReference type="Proteomes" id="UP001165122"/>
    </source>
</evidence>
<name>A0A9W7F9T7_9STRA</name>
<dbReference type="Proteomes" id="UP001165122">
    <property type="component" value="Unassembled WGS sequence"/>
</dbReference>
<protein>
    <recommendedName>
        <fullName evidence="1">Glutamine synthetase C-terminal domain-containing protein</fullName>
    </recommendedName>
</protein>
<dbReference type="PANTHER" id="PTHR42974">
    <property type="entry name" value="GLUTAMINE SYNTHETASE"/>
    <property type="match status" value="1"/>
</dbReference>
<dbReference type="InterPro" id="IPR052725">
    <property type="entry name" value="GS_Type-3"/>
</dbReference>
<dbReference type="PANTHER" id="PTHR42974:SF1">
    <property type="entry name" value="TYPE-3 GLUTAMINE SYNTHETASE"/>
    <property type="match status" value="1"/>
</dbReference>
<dbReference type="AlphaFoldDB" id="A0A9W7F9T7"/>
<comment type="caution">
    <text evidence="2">The sequence shown here is derived from an EMBL/GenBank/DDBJ whole genome shotgun (WGS) entry which is preliminary data.</text>
</comment>
<proteinExistence type="predicted"/>